<dbReference type="SUPFAM" id="SSF48113">
    <property type="entry name" value="Heme-dependent peroxidases"/>
    <property type="match status" value="1"/>
</dbReference>
<evidence type="ECO:0000256" key="1">
    <source>
        <dbReference type="ARBA" id="ARBA00022559"/>
    </source>
</evidence>
<reference evidence="3" key="1">
    <citation type="submission" date="2020-11" db="EMBL/GenBank/DDBJ databases">
        <authorList>
            <person name="Tran Van P."/>
        </authorList>
    </citation>
    <scope>NUCLEOTIDE SEQUENCE</scope>
</reference>
<evidence type="ECO:0000313" key="3">
    <source>
        <dbReference type="EMBL" id="CAD7643171.1"/>
    </source>
</evidence>
<keyword evidence="2" id="KW-0408">Iron</keyword>
<protein>
    <submittedName>
        <fullName evidence="3">Uncharacterized protein</fullName>
    </submittedName>
</protein>
<keyword evidence="1" id="KW-0575">Peroxidase</keyword>
<evidence type="ECO:0000313" key="4">
    <source>
        <dbReference type="Proteomes" id="UP000759131"/>
    </source>
</evidence>
<dbReference type="GO" id="GO:0006979">
    <property type="term" value="P:response to oxidative stress"/>
    <property type="evidence" value="ECO:0007669"/>
    <property type="project" value="InterPro"/>
</dbReference>
<dbReference type="PROSITE" id="PS50292">
    <property type="entry name" value="PEROXIDASE_3"/>
    <property type="match status" value="1"/>
</dbReference>
<dbReference type="GO" id="GO:0020037">
    <property type="term" value="F:heme binding"/>
    <property type="evidence" value="ECO:0007669"/>
    <property type="project" value="InterPro"/>
</dbReference>
<dbReference type="Pfam" id="PF03098">
    <property type="entry name" value="An_peroxidase"/>
    <property type="match status" value="1"/>
</dbReference>
<dbReference type="InterPro" id="IPR010255">
    <property type="entry name" value="Haem_peroxidase_sf"/>
</dbReference>
<keyword evidence="4" id="KW-1185">Reference proteome</keyword>
<dbReference type="InterPro" id="IPR019791">
    <property type="entry name" value="Haem_peroxidase_animal"/>
</dbReference>
<accession>A0A7R9LK49</accession>
<dbReference type="PANTHER" id="PTHR11475">
    <property type="entry name" value="OXIDASE/PEROXIDASE"/>
    <property type="match status" value="1"/>
</dbReference>
<organism evidence="3">
    <name type="scientific">Medioppia subpectinata</name>
    <dbReference type="NCBI Taxonomy" id="1979941"/>
    <lineage>
        <taxon>Eukaryota</taxon>
        <taxon>Metazoa</taxon>
        <taxon>Ecdysozoa</taxon>
        <taxon>Arthropoda</taxon>
        <taxon>Chelicerata</taxon>
        <taxon>Arachnida</taxon>
        <taxon>Acari</taxon>
        <taxon>Acariformes</taxon>
        <taxon>Sarcoptiformes</taxon>
        <taxon>Oribatida</taxon>
        <taxon>Brachypylina</taxon>
        <taxon>Oppioidea</taxon>
        <taxon>Oppiidae</taxon>
        <taxon>Medioppia</taxon>
    </lineage>
</organism>
<dbReference type="EMBL" id="CAJPIZ010028653">
    <property type="protein sequence ID" value="CAG2119519.1"/>
    <property type="molecule type" value="Genomic_DNA"/>
</dbReference>
<dbReference type="PRINTS" id="PR00457">
    <property type="entry name" value="ANPEROXIDASE"/>
</dbReference>
<sequence length="391" mass="44661">MFMREHNRLVDGLSKVNPHWNDEQLYHNGRRILSAILQQITYGEFLPRIIGRDFLNRFGLTLLPNGYHNGYDSQCSSTVYNEFAAAVFRFGHSLLKPHFERLDRNYRPVEEPLTLRTAFFNSDMLFTPLALDNIVRGISTQSVETLDHAITEEVTNHLLEDIKKPFSGMDLISLNLQRARDHGIQPYNEYRRVCNLTKAKKNVDDIDLFSGGIPETPVHGGLIGPTFACIIGMQYETSDPFIRFSEQQLAEIRKITLAKVLCENSDSIDTIQRQVMDLPDSFLNPRIPCSSMPSIDLTQWRERGNSCVVNNRVLAIGRADRISPCVNCICTFEGIRCQSLRINDCNELFSSHSRQDILNDSVCKVQCAFSFGHNMRSQQSRRISTIFGFSQ</sequence>
<dbReference type="EMBL" id="OC883228">
    <property type="protein sequence ID" value="CAD7643171.1"/>
    <property type="molecule type" value="Genomic_DNA"/>
</dbReference>
<dbReference type="InterPro" id="IPR037120">
    <property type="entry name" value="Haem_peroxidase_sf_animal"/>
</dbReference>
<feature type="binding site" description="axial binding residue" evidence="2">
    <location>
        <position position="92"/>
    </location>
    <ligand>
        <name>heme b</name>
        <dbReference type="ChEBI" id="CHEBI:60344"/>
    </ligand>
    <ligandPart>
        <name>Fe</name>
        <dbReference type="ChEBI" id="CHEBI:18248"/>
    </ligandPart>
</feature>
<name>A0A7R9LK49_9ACAR</name>
<keyword evidence="2" id="KW-0479">Metal-binding</keyword>
<keyword evidence="2" id="KW-0349">Heme</keyword>
<dbReference type="AlphaFoldDB" id="A0A7R9LK49"/>
<gene>
    <name evidence="3" type="ORF">OSB1V03_LOCUS19467</name>
</gene>
<keyword evidence="1" id="KW-0560">Oxidoreductase</keyword>
<dbReference type="GO" id="GO:0046872">
    <property type="term" value="F:metal ion binding"/>
    <property type="evidence" value="ECO:0007669"/>
    <property type="project" value="UniProtKB-KW"/>
</dbReference>
<dbReference type="OrthoDB" id="6487181at2759"/>
<dbReference type="Gene3D" id="1.10.640.10">
    <property type="entry name" value="Haem peroxidase domain superfamily, animal type"/>
    <property type="match status" value="1"/>
</dbReference>
<dbReference type="GO" id="GO:0004601">
    <property type="term" value="F:peroxidase activity"/>
    <property type="evidence" value="ECO:0007669"/>
    <property type="project" value="UniProtKB-KW"/>
</dbReference>
<dbReference type="Proteomes" id="UP000759131">
    <property type="component" value="Unassembled WGS sequence"/>
</dbReference>
<evidence type="ECO:0000256" key="2">
    <source>
        <dbReference type="PIRSR" id="PIRSR619791-2"/>
    </source>
</evidence>
<dbReference type="PANTHER" id="PTHR11475:SF134">
    <property type="entry name" value="LD42267P"/>
    <property type="match status" value="1"/>
</dbReference>
<proteinExistence type="predicted"/>